<dbReference type="Proteomes" id="UP001529085">
    <property type="component" value="Unassembled WGS sequence"/>
</dbReference>
<evidence type="ECO:0000256" key="2">
    <source>
        <dbReference type="SAM" id="Phobius"/>
    </source>
</evidence>
<dbReference type="SUPFAM" id="SSF48452">
    <property type="entry name" value="TPR-like"/>
    <property type="match status" value="1"/>
</dbReference>
<dbReference type="Pfam" id="PF00515">
    <property type="entry name" value="TPR_1"/>
    <property type="match status" value="1"/>
</dbReference>
<feature type="transmembrane region" description="Helical" evidence="2">
    <location>
        <begin position="159"/>
        <end position="179"/>
    </location>
</feature>
<dbReference type="EMBL" id="JARSBN010000004">
    <property type="protein sequence ID" value="MDG4716107.1"/>
    <property type="molecule type" value="Genomic_DNA"/>
</dbReference>
<dbReference type="SMART" id="SM00028">
    <property type="entry name" value="TPR"/>
    <property type="match status" value="2"/>
</dbReference>
<proteinExistence type="predicted"/>
<keyword evidence="6" id="KW-1185">Reference proteome</keyword>
<keyword evidence="3" id="KW-0732">Signal</keyword>
<feature type="chain" id="PRO_5046822841" evidence="3">
    <location>
        <begin position="19"/>
        <end position="253"/>
    </location>
</feature>
<dbReference type="RefSeq" id="WP_278005552.1">
    <property type="nucleotide sequence ID" value="NZ_JARSBN010000004.1"/>
</dbReference>
<protein>
    <submittedName>
        <fullName evidence="5">Tetratricopeptide repeat protein</fullName>
    </submittedName>
</protein>
<reference evidence="5 6" key="1">
    <citation type="submission" date="2023-03" db="EMBL/GenBank/DDBJ databases">
        <title>Strain YYF002 represents a novel species in the genus Winogradskyella isolated from seawater.</title>
        <authorList>
            <person name="Fu Z.-Y."/>
        </authorList>
    </citation>
    <scope>NUCLEOTIDE SEQUENCE [LARGE SCALE GENOMIC DNA]</scope>
    <source>
        <strain evidence="5 6">YYF002</strain>
    </source>
</reference>
<feature type="signal peptide" evidence="3">
    <location>
        <begin position="1"/>
        <end position="18"/>
    </location>
</feature>
<dbReference type="PROSITE" id="PS51781">
    <property type="entry name" value="SH3B"/>
    <property type="match status" value="1"/>
</dbReference>
<dbReference type="InterPro" id="IPR011990">
    <property type="entry name" value="TPR-like_helical_dom_sf"/>
</dbReference>
<evidence type="ECO:0000313" key="6">
    <source>
        <dbReference type="Proteomes" id="UP001529085"/>
    </source>
</evidence>
<evidence type="ECO:0000256" key="1">
    <source>
        <dbReference type="PROSITE-ProRule" id="PRU00339"/>
    </source>
</evidence>
<dbReference type="PROSITE" id="PS50005">
    <property type="entry name" value="TPR"/>
    <property type="match status" value="1"/>
</dbReference>
<evidence type="ECO:0000313" key="5">
    <source>
        <dbReference type="EMBL" id="MDG4716107.1"/>
    </source>
</evidence>
<feature type="repeat" description="TPR" evidence="1">
    <location>
        <begin position="54"/>
        <end position="87"/>
    </location>
</feature>
<dbReference type="PROSITE" id="PS50293">
    <property type="entry name" value="TPR_REGION"/>
    <property type="match status" value="1"/>
</dbReference>
<feature type="transmembrane region" description="Helical" evidence="2">
    <location>
        <begin position="129"/>
        <end position="147"/>
    </location>
</feature>
<dbReference type="Pfam" id="PF08239">
    <property type="entry name" value="SH3_3"/>
    <property type="match status" value="1"/>
</dbReference>
<name>A0ABT6G235_9FLAO</name>
<accession>A0ABT6G235</accession>
<organism evidence="5 6">
    <name type="scientific">Winogradskyella marincola</name>
    <dbReference type="NCBI Taxonomy" id="3037795"/>
    <lineage>
        <taxon>Bacteria</taxon>
        <taxon>Pseudomonadati</taxon>
        <taxon>Bacteroidota</taxon>
        <taxon>Flavobacteriia</taxon>
        <taxon>Flavobacteriales</taxon>
        <taxon>Flavobacteriaceae</taxon>
        <taxon>Winogradskyella</taxon>
    </lineage>
</organism>
<dbReference type="SMART" id="SM00287">
    <property type="entry name" value="SH3b"/>
    <property type="match status" value="1"/>
</dbReference>
<feature type="domain" description="SH3b" evidence="4">
    <location>
        <begin position="188"/>
        <end position="251"/>
    </location>
</feature>
<evidence type="ECO:0000259" key="4">
    <source>
        <dbReference type="PROSITE" id="PS51781"/>
    </source>
</evidence>
<dbReference type="InterPro" id="IPR019734">
    <property type="entry name" value="TPR_rpt"/>
</dbReference>
<comment type="caution">
    <text evidence="5">The sequence shown here is derived from an EMBL/GenBank/DDBJ whole genome shotgun (WGS) entry which is preliminary data.</text>
</comment>
<gene>
    <name evidence="5" type="ORF">P7122_09505</name>
</gene>
<dbReference type="InterPro" id="IPR003646">
    <property type="entry name" value="SH3-like_bac-type"/>
</dbReference>
<keyword evidence="2" id="KW-0472">Membrane</keyword>
<sequence>MRKLITILLCFFSVIVSSQNDKLFNEANALYNDGKYAEAIDKYEAILDSGQHSAELYFNLGNANYKLNNIAPSVYYYEKALLLNPNDKDIKNNLVGYAQNMTIDAIDTVPQVGFARIINNIVNTFSKDVWAIIAVVGVIIFVVLFLLYHFSYTTSKKRIAFVISLISLFLTCFSTAMAFKKENLDRKDNPAIVFVKESKVKSEANKTSEEVFRLHEGTKVQVIETYEDWKKIQLSDNSTGWVPSKDIKILKTF</sequence>
<keyword evidence="2" id="KW-0812">Transmembrane</keyword>
<dbReference type="Gene3D" id="1.25.40.10">
    <property type="entry name" value="Tetratricopeptide repeat domain"/>
    <property type="match status" value="1"/>
</dbReference>
<keyword evidence="1" id="KW-0802">TPR repeat</keyword>
<keyword evidence="2" id="KW-1133">Transmembrane helix</keyword>
<dbReference type="Gene3D" id="2.30.30.40">
    <property type="entry name" value="SH3 Domains"/>
    <property type="match status" value="1"/>
</dbReference>
<evidence type="ECO:0000256" key="3">
    <source>
        <dbReference type="SAM" id="SignalP"/>
    </source>
</evidence>